<gene>
    <name evidence="1" type="ORF">CYMTET_56857</name>
</gene>
<dbReference type="EMBL" id="LGRX02035885">
    <property type="protein sequence ID" value="KAK3232812.1"/>
    <property type="molecule type" value="Genomic_DNA"/>
</dbReference>
<dbReference type="Proteomes" id="UP001190700">
    <property type="component" value="Unassembled WGS sequence"/>
</dbReference>
<dbReference type="GO" id="GO:0006886">
    <property type="term" value="P:intracellular protein transport"/>
    <property type="evidence" value="ECO:0007669"/>
    <property type="project" value="InterPro"/>
</dbReference>
<dbReference type="AlphaFoldDB" id="A0AAE0BBL1"/>
<proteinExistence type="predicted"/>
<dbReference type="GO" id="GO:0090391">
    <property type="term" value="P:granum assembly"/>
    <property type="evidence" value="ECO:0007669"/>
    <property type="project" value="InterPro"/>
</dbReference>
<name>A0AAE0BBL1_9CHLO</name>
<evidence type="ECO:0000313" key="2">
    <source>
        <dbReference type="Proteomes" id="UP001190700"/>
    </source>
</evidence>
<dbReference type="PANTHER" id="PTHR47317">
    <property type="entry name" value="PROTEIN LHCP TRANSLOCATION DEFECT"/>
    <property type="match status" value="1"/>
</dbReference>
<dbReference type="GO" id="GO:0009570">
    <property type="term" value="C:chloroplast stroma"/>
    <property type="evidence" value="ECO:0007669"/>
    <property type="project" value="InterPro"/>
</dbReference>
<reference evidence="1 2" key="1">
    <citation type="journal article" date="2015" name="Genome Biol. Evol.">
        <title>Comparative Genomics of a Bacterivorous Green Alga Reveals Evolutionary Causalities and Consequences of Phago-Mixotrophic Mode of Nutrition.</title>
        <authorList>
            <person name="Burns J.A."/>
            <person name="Paasch A."/>
            <person name="Narechania A."/>
            <person name="Kim E."/>
        </authorList>
    </citation>
    <scope>NUCLEOTIDE SEQUENCE [LARGE SCALE GENOMIC DNA]</scope>
    <source>
        <strain evidence="1 2">PLY_AMNH</strain>
    </source>
</reference>
<evidence type="ECO:0000313" key="1">
    <source>
        <dbReference type="EMBL" id="KAK3232812.1"/>
    </source>
</evidence>
<sequence length="227" mass="24275">MTTMYSHAMQKVVFQNPVKRTTHIRCSGALRPAITCHCRPARTSLGASSSRSVACNAKGGFFSKFTLGGTNAEDGGIYGAQGRDDYTDVDVMQYYEYMGMLAIGLPVEVYTEPLAEGMHPADVLLLLAAVENDLPKVEELLQAGADKSIKEDPKSQPQKNSSLYRTLVPKITSRAAPAPCGVRRLALGVALVQARCSSSVWRATVGPRSRSGAGALVDVILSKIGVE</sequence>
<comment type="caution">
    <text evidence="1">The sequence shown here is derived from an EMBL/GenBank/DDBJ whole genome shotgun (WGS) entry which is preliminary data.</text>
</comment>
<accession>A0AAE0BBL1</accession>
<dbReference type="PANTHER" id="PTHR47317:SF1">
    <property type="entry name" value="PROTEIN LHCP TRANSLOCATION DEFECT"/>
    <property type="match status" value="1"/>
</dbReference>
<keyword evidence="2" id="KW-1185">Reference proteome</keyword>
<dbReference type="GO" id="GO:0009941">
    <property type="term" value="C:chloroplast envelope"/>
    <property type="evidence" value="ECO:0007669"/>
    <property type="project" value="TreeGrafter"/>
</dbReference>
<protein>
    <submittedName>
        <fullName evidence="1">Uncharacterized protein</fullName>
    </submittedName>
</protein>
<organism evidence="1 2">
    <name type="scientific">Cymbomonas tetramitiformis</name>
    <dbReference type="NCBI Taxonomy" id="36881"/>
    <lineage>
        <taxon>Eukaryota</taxon>
        <taxon>Viridiplantae</taxon>
        <taxon>Chlorophyta</taxon>
        <taxon>Pyramimonadophyceae</taxon>
        <taxon>Pyramimonadales</taxon>
        <taxon>Pyramimonadaceae</taxon>
        <taxon>Cymbomonas</taxon>
    </lineage>
</organism>
<dbReference type="InterPro" id="IPR044242">
    <property type="entry name" value="LTD-like"/>
</dbReference>